<keyword evidence="11 18" id="KW-0413">Isomerase</keyword>
<evidence type="ECO:0000256" key="4">
    <source>
        <dbReference type="ARBA" id="ARBA00009524"/>
    </source>
</evidence>
<feature type="domain" description="YjeF C-terminal" evidence="20">
    <location>
        <begin position="227"/>
        <end position="496"/>
    </location>
</feature>
<dbReference type="HAMAP" id="MF_01966">
    <property type="entry name" value="NADHX_epimerase"/>
    <property type="match status" value="1"/>
</dbReference>
<sequence>MKSYSEPVSLPSELLSVAEMYQADRLAMEGGVSGATLMEAAGKGIADLIIDTWPTGRCLVICGPGNNGGDGYVVARHLTEAGWQIDLASLVDPEVLTGDAALMRDRWEDDILSLREVMLDDLDLVVDAGFGAGFSRFLESDISTLLSRVKKAAVPVVAVDMPSGVNGDTGAVDPGAIPAAMTVTFFRAKPGHFLYPGRSYCGRLQIIDIGIDVEYLEEIDPETHLNGPDLWRDDLPLLTPEIQKYSRGHAAIVGGGISSTGAARLAARASLRAGAGATTIVSPPSALMIYAAAMEAVMVTSIGEAGDFADWLQARRIGTVLIGPGNGVTDRTREFTLLALESAANVVIDADALTVFRDDPDMLFSLIREKDEGEVVLTPHEAEFERIFSLAGSKLERARTAAALSGAVVLLKGADTVISTPDGKAVINYNAPPYLATAGSGDVLAGLIAGLFSGGMTAFSAAATAVWIHGAAGNMLGPGLISEDIENVIPEILSGLFREL</sequence>
<dbReference type="NCBIfam" id="TIGR00196">
    <property type="entry name" value="yjeF_cterm"/>
    <property type="match status" value="1"/>
</dbReference>
<keyword evidence="6 17" id="KW-0547">Nucleotide-binding</keyword>
<dbReference type="Gene3D" id="3.40.1190.20">
    <property type="match status" value="1"/>
</dbReference>
<evidence type="ECO:0000256" key="14">
    <source>
        <dbReference type="ARBA" id="ARBA00025153"/>
    </source>
</evidence>
<evidence type="ECO:0000256" key="19">
    <source>
        <dbReference type="PIRNR" id="PIRNR017184"/>
    </source>
</evidence>
<evidence type="ECO:0000256" key="8">
    <source>
        <dbReference type="ARBA" id="ARBA00022857"/>
    </source>
</evidence>
<dbReference type="EC" id="4.2.1.136" evidence="19"/>
<comment type="cofactor">
    <cofactor evidence="18 19">
        <name>K(+)</name>
        <dbReference type="ChEBI" id="CHEBI:29103"/>
    </cofactor>
    <text evidence="18 19">Binds 1 potassium ion per subunit.</text>
</comment>
<feature type="binding site" evidence="17">
    <location>
        <position position="262"/>
    </location>
    <ligand>
        <name>(6S)-NADPHX</name>
        <dbReference type="ChEBI" id="CHEBI:64076"/>
    </ligand>
</feature>
<dbReference type="PANTHER" id="PTHR12592:SF0">
    <property type="entry name" value="ATP-DEPENDENT (S)-NAD(P)H-HYDRATE DEHYDRATASE"/>
    <property type="match status" value="1"/>
</dbReference>
<evidence type="ECO:0000256" key="10">
    <source>
        <dbReference type="ARBA" id="ARBA00023027"/>
    </source>
</evidence>
<evidence type="ECO:0000256" key="7">
    <source>
        <dbReference type="ARBA" id="ARBA00022840"/>
    </source>
</evidence>
<organism evidence="22 23">
    <name type="scientific">Sneathiella sedimenti</name>
    <dbReference type="NCBI Taxonomy" id="2816034"/>
    <lineage>
        <taxon>Bacteria</taxon>
        <taxon>Pseudomonadati</taxon>
        <taxon>Pseudomonadota</taxon>
        <taxon>Alphaproteobacteria</taxon>
        <taxon>Sneathiellales</taxon>
        <taxon>Sneathiellaceae</taxon>
        <taxon>Sneathiella</taxon>
    </lineage>
</organism>
<keyword evidence="23" id="KW-1185">Reference proteome</keyword>
<keyword evidence="5 18" id="KW-0479">Metal-binding</keyword>
<evidence type="ECO:0000256" key="5">
    <source>
        <dbReference type="ARBA" id="ARBA00022723"/>
    </source>
</evidence>
<dbReference type="InterPro" id="IPR000631">
    <property type="entry name" value="CARKD"/>
</dbReference>
<evidence type="ECO:0000256" key="11">
    <source>
        <dbReference type="ARBA" id="ARBA00023235"/>
    </source>
</evidence>
<evidence type="ECO:0000256" key="1">
    <source>
        <dbReference type="ARBA" id="ARBA00000013"/>
    </source>
</evidence>
<feature type="domain" description="YjeF N-terminal" evidence="21">
    <location>
        <begin position="20"/>
        <end position="217"/>
    </location>
</feature>
<feature type="binding site" evidence="17">
    <location>
        <begin position="412"/>
        <end position="416"/>
    </location>
    <ligand>
        <name>AMP</name>
        <dbReference type="ChEBI" id="CHEBI:456215"/>
    </ligand>
</feature>
<accession>A0ABS3F946</accession>
<feature type="binding site" evidence="18">
    <location>
        <position position="163"/>
    </location>
    <ligand>
        <name>K(+)</name>
        <dbReference type="ChEBI" id="CHEBI:29103"/>
    </ligand>
</feature>
<feature type="binding site" evidence="18">
    <location>
        <position position="67"/>
    </location>
    <ligand>
        <name>K(+)</name>
        <dbReference type="ChEBI" id="CHEBI:29103"/>
    </ligand>
</feature>
<dbReference type="Gene3D" id="3.40.50.10260">
    <property type="entry name" value="YjeF N-terminal domain"/>
    <property type="match status" value="1"/>
</dbReference>
<evidence type="ECO:0000256" key="15">
    <source>
        <dbReference type="ARBA" id="ARBA00048238"/>
    </source>
</evidence>
<dbReference type="PROSITE" id="PS51385">
    <property type="entry name" value="YJEF_N"/>
    <property type="match status" value="1"/>
</dbReference>
<evidence type="ECO:0000256" key="9">
    <source>
        <dbReference type="ARBA" id="ARBA00022958"/>
    </source>
</evidence>
<evidence type="ECO:0000256" key="17">
    <source>
        <dbReference type="HAMAP-Rule" id="MF_01965"/>
    </source>
</evidence>
<evidence type="ECO:0000313" key="23">
    <source>
        <dbReference type="Proteomes" id="UP000664761"/>
    </source>
</evidence>
<feature type="binding site" evidence="17">
    <location>
        <position position="441"/>
    </location>
    <ligand>
        <name>AMP</name>
        <dbReference type="ChEBI" id="CHEBI:456215"/>
    </ligand>
</feature>
<dbReference type="EC" id="5.1.99.6" evidence="19"/>
<dbReference type="CDD" id="cd01171">
    <property type="entry name" value="YXKO-related"/>
    <property type="match status" value="1"/>
</dbReference>
<comment type="catalytic activity">
    <reaction evidence="2 18 19">
        <text>(6R)-NADPHX = (6S)-NADPHX</text>
        <dbReference type="Rhea" id="RHEA:32227"/>
        <dbReference type="ChEBI" id="CHEBI:64076"/>
        <dbReference type="ChEBI" id="CHEBI:64077"/>
        <dbReference type="EC" id="5.1.99.6"/>
    </reaction>
</comment>
<dbReference type="PANTHER" id="PTHR12592">
    <property type="entry name" value="ATP-DEPENDENT (S)-NAD(P)H-HYDRATE DEHYDRATASE FAMILY MEMBER"/>
    <property type="match status" value="1"/>
</dbReference>
<comment type="similarity">
    <text evidence="17">Belongs to the NnrD/CARKD family.</text>
</comment>
<comment type="function">
    <text evidence="14 19">Bifunctional enzyme that catalyzes the epimerization of the S- and R-forms of NAD(P)HX and the dehydration of the S-form of NAD(P)HX at the expense of ADP, which is converted to AMP. This allows the repair of both epimers of NAD(P)HX, a damaged form of NAD(P)H that is a result of enzymatic or heat-dependent hydration.</text>
</comment>
<keyword evidence="13" id="KW-0511">Multifunctional enzyme</keyword>
<keyword evidence="7 17" id="KW-0067">ATP-binding</keyword>
<evidence type="ECO:0000256" key="18">
    <source>
        <dbReference type="HAMAP-Rule" id="MF_01966"/>
    </source>
</evidence>
<dbReference type="InterPro" id="IPR004443">
    <property type="entry name" value="YjeF_N_dom"/>
</dbReference>
<evidence type="ECO:0000259" key="21">
    <source>
        <dbReference type="PROSITE" id="PS51385"/>
    </source>
</evidence>
<gene>
    <name evidence="17" type="primary">nnrD</name>
    <name evidence="18" type="synonym">nnrE</name>
    <name evidence="22" type="ORF">J0X12_15565</name>
</gene>
<dbReference type="PROSITE" id="PS01050">
    <property type="entry name" value="YJEF_C_2"/>
    <property type="match status" value="1"/>
</dbReference>
<feature type="binding site" evidence="18">
    <location>
        <begin position="66"/>
        <end position="70"/>
    </location>
    <ligand>
        <name>(6S)-NADPHX</name>
        <dbReference type="ChEBI" id="CHEBI:64076"/>
    </ligand>
</feature>
<feature type="binding site" evidence="17">
    <location>
        <position position="380"/>
    </location>
    <ligand>
        <name>(6S)-NADPHX</name>
        <dbReference type="ChEBI" id="CHEBI:64076"/>
    </ligand>
</feature>
<comment type="similarity">
    <text evidence="3 19">In the N-terminal section; belongs to the NnrE/AIBP family.</text>
</comment>
<reference evidence="22 23" key="1">
    <citation type="submission" date="2021-03" db="EMBL/GenBank/DDBJ databases">
        <title>Sneathiella sp. CAU 1612 isolated from Kang Won-do.</title>
        <authorList>
            <person name="Kim W."/>
        </authorList>
    </citation>
    <scope>NUCLEOTIDE SEQUENCE [LARGE SCALE GENOMIC DNA]</scope>
    <source>
        <strain evidence="22 23">CAU 1612</strain>
    </source>
</reference>
<evidence type="ECO:0000259" key="20">
    <source>
        <dbReference type="PROSITE" id="PS51383"/>
    </source>
</evidence>
<feature type="binding site" evidence="18">
    <location>
        <position position="127"/>
    </location>
    <ligand>
        <name>K(+)</name>
        <dbReference type="ChEBI" id="CHEBI:29103"/>
    </ligand>
</feature>
<comment type="caution">
    <text evidence="18">Lacks conserved residue(s) required for the propagation of feature annotation.</text>
</comment>
<feature type="binding site" evidence="18">
    <location>
        <position position="160"/>
    </location>
    <ligand>
        <name>(6S)-NADPHX</name>
        <dbReference type="ChEBI" id="CHEBI:64076"/>
    </ligand>
</feature>
<comment type="catalytic activity">
    <reaction evidence="15 17 19">
        <text>(6S)-NADHX + ADP = AMP + phosphate + NADH + H(+)</text>
        <dbReference type="Rhea" id="RHEA:32223"/>
        <dbReference type="ChEBI" id="CHEBI:15378"/>
        <dbReference type="ChEBI" id="CHEBI:43474"/>
        <dbReference type="ChEBI" id="CHEBI:57945"/>
        <dbReference type="ChEBI" id="CHEBI:64074"/>
        <dbReference type="ChEBI" id="CHEBI:456215"/>
        <dbReference type="ChEBI" id="CHEBI:456216"/>
        <dbReference type="EC" id="4.2.1.136"/>
    </reaction>
</comment>
<dbReference type="InterPro" id="IPR030677">
    <property type="entry name" value="Nnr"/>
</dbReference>
<protein>
    <recommendedName>
        <fullName evidence="19">Bifunctional NAD(P)H-hydrate repair enzyme</fullName>
    </recommendedName>
    <alternativeName>
        <fullName evidence="19">Nicotinamide nucleotide repair protein</fullName>
    </alternativeName>
    <domain>
        <recommendedName>
            <fullName evidence="19">ADP-dependent (S)-NAD(P)H-hydrate dehydratase</fullName>
            <ecNumber evidence="19">4.2.1.136</ecNumber>
        </recommendedName>
        <alternativeName>
            <fullName evidence="19">ADP-dependent NAD(P)HX dehydratase</fullName>
        </alternativeName>
    </domain>
    <domain>
        <recommendedName>
            <fullName evidence="19">NAD(P)H-hydrate epimerase</fullName>
            <ecNumber evidence="19">5.1.99.6</ecNumber>
        </recommendedName>
    </domain>
</protein>
<comment type="function">
    <text evidence="17">Catalyzes the dehydration of the S-form of NAD(P)HX at the expense of ADP, which is converted to AMP. Together with NAD(P)HX epimerase, which catalyzes the epimerization of the S- and R-forms, the enzyme allows the repair of both epimers of NAD(P)HX, a damaged form of NAD(P)H that is a result of enzymatic or heat-dependent hydration.</text>
</comment>
<comment type="catalytic activity">
    <reaction evidence="16 17 19">
        <text>(6S)-NADPHX + ADP = AMP + phosphate + NADPH + H(+)</text>
        <dbReference type="Rhea" id="RHEA:32235"/>
        <dbReference type="ChEBI" id="CHEBI:15378"/>
        <dbReference type="ChEBI" id="CHEBI:43474"/>
        <dbReference type="ChEBI" id="CHEBI:57783"/>
        <dbReference type="ChEBI" id="CHEBI:64076"/>
        <dbReference type="ChEBI" id="CHEBI:456215"/>
        <dbReference type="ChEBI" id="CHEBI:456216"/>
        <dbReference type="EC" id="4.2.1.136"/>
    </reaction>
</comment>
<comment type="similarity">
    <text evidence="18">Belongs to the NnrE/AIBP family.</text>
</comment>
<dbReference type="PROSITE" id="PS51383">
    <property type="entry name" value="YJEF_C_3"/>
    <property type="match status" value="1"/>
</dbReference>
<name>A0ABS3F946_9PROT</name>
<dbReference type="SUPFAM" id="SSF53613">
    <property type="entry name" value="Ribokinase-like"/>
    <property type="match status" value="1"/>
</dbReference>
<evidence type="ECO:0000313" key="22">
    <source>
        <dbReference type="EMBL" id="MBO0335041.1"/>
    </source>
</evidence>
<dbReference type="HAMAP" id="MF_01965">
    <property type="entry name" value="NADHX_dehydratase"/>
    <property type="match status" value="1"/>
</dbReference>
<keyword evidence="10 17" id="KW-0520">NAD</keyword>
<dbReference type="RefSeq" id="WP_207047354.1">
    <property type="nucleotide sequence ID" value="NZ_JAFLNC010000005.1"/>
</dbReference>
<comment type="caution">
    <text evidence="22">The sequence shown here is derived from an EMBL/GenBank/DDBJ whole genome shotgun (WGS) entry which is preliminary data.</text>
</comment>
<evidence type="ECO:0000256" key="16">
    <source>
        <dbReference type="ARBA" id="ARBA00049209"/>
    </source>
</evidence>
<dbReference type="Pfam" id="PF03853">
    <property type="entry name" value="YjeF_N"/>
    <property type="match status" value="1"/>
</dbReference>
<keyword evidence="8 17" id="KW-0521">NADP</keyword>
<dbReference type="InterPro" id="IPR036652">
    <property type="entry name" value="YjeF_N_dom_sf"/>
</dbReference>
<keyword evidence="12 17" id="KW-0456">Lyase</keyword>
<dbReference type="Proteomes" id="UP000664761">
    <property type="component" value="Unassembled WGS sequence"/>
</dbReference>
<dbReference type="Pfam" id="PF01256">
    <property type="entry name" value="Carb_kinase"/>
    <property type="match status" value="1"/>
</dbReference>
<comment type="similarity">
    <text evidence="4 19">In the C-terminal section; belongs to the NnrD/CARKD family.</text>
</comment>
<proteinExistence type="inferred from homology"/>
<comment type="catalytic activity">
    <reaction evidence="1 18 19">
        <text>(6R)-NADHX = (6S)-NADHX</text>
        <dbReference type="Rhea" id="RHEA:32215"/>
        <dbReference type="ChEBI" id="CHEBI:64074"/>
        <dbReference type="ChEBI" id="CHEBI:64075"/>
        <dbReference type="EC" id="5.1.99.6"/>
    </reaction>
</comment>
<evidence type="ECO:0000256" key="2">
    <source>
        <dbReference type="ARBA" id="ARBA00000909"/>
    </source>
</evidence>
<dbReference type="InterPro" id="IPR017953">
    <property type="entry name" value="Carbohydrate_kinase_pred_CS"/>
</dbReference>
<dbReference type="PIRSF" id="PIRSF017184">
    <property type="entry name" value="Nnr"/>
    <property type="match status" value="1"/>
</dbReference>
<evidence type="ECO:0000256" key="3">
    <source>
        <dbReference type="ARBA" id="ARBA00006001"/>
    </source>
</evidence>
<feature type="binding site" evidence="18">
    <location>
        <begin position="131"/>
        <end position="137"/>
    </location>
    <ligand>
        <name>(6S)-NADPHX</name>
        <dbReference type="ChEBI" id="CHEBI:64076"/>
    </ligand>
</feature>
<dbReference type="EMBL" id="JAFLNC010000005">
    <property type="protein sequence ID" value="MBO0335041.1"/>
    <property type="molecule type" value="Genomic_DNA"/>
</dbReference>
<dbReference type="NCBIfam" id="TIGR00197">
    <property type="entry name" value="yjeF_nterm"/>
    <property type="match status" value="1"/>
</dbReference>
<comment type="subunit">
    <text evidence="17">Homotetramer.</text>
</comment>
<dbReference type="InterPro" id="IPR029056">
    <property type="entry name" value="Ribokinase-like"/>
</dbReference>
<evidence type="ECO:0000256" key="6">
    <source>
        <dbReference type="ARBA" id="ARBA00022741"/>
    </source>
</evidence>
<dbReference type="SUPFAM" id="SSF64153">
    <property type="entry name" value="YjeF N-terminal domain-like"/>
    <property type="match status" value="1"/>
</dbReference>
<feature type="binding site" evidence="17">
    <location>
        <position position="442"/>
    </location>
    <ligand>
        <name>(6S)-NADPHX</name>
        <dbReference type="ChEBI" id="CHEBI:64076"/>
    </ligand>
</feature>
<evidence type="ECO:0000256" key="12">
    <source>
        <dbReference type="ARBA" id="ARBA00023239"/>
    </source>
</evidence>
<feature type="binding site" evidence="17">
    <location>
        <position position="325"/>
    </location>
    <ligand>
        <name>(6S)-NADPHX</name>
        <dbReference type="ChEBI" id="CHEBI:64076"/>
    </ligand>
</feature>
<keyword evidence="9 18" id="KW-0630">Potassium</keyword>
<comment type="cofactor">
    <cofactor evidence="17">
        <name>Mg(2+)</name>
        <dbReference type="ChEBI" id="CHEBI:18420"/>
    </cofactor>
</comment>
<comment type="function">
    <text evidence="18">Catalyzes the epimerization of the S- and R-forms of NAD(P)HX, a damaged form of NAD(P)H that is a result of enzymatic or heat-dependent hydration. This is a prerequisite for the S-specific NAD(P)H-hydrate dehydratase to allow the repair of both epimers of NAD(P)HX.</text>
</comment>
<evidence type="ECO:0000256" key="13">
    <source>
        <dbReference type="ARBA" id="ARBA00023268"/>
    </source>
</evidence>